<name>A0AAV7PUU0_PLEWA</name>
<gene>
    <name evidence="1" type="ORF">NDU88_010123</name>
</gene>
<comment type="caution">
    <text evidence="1">The sequence shown here is derived from an EMBL/GenBank/DDBJ whole genome shotgun (WGS) entry which is preliminary data.</text>
</comment>
<dbReference type="EMBL" id="JANPWB010000011">
    <property type="protein sequence ID" value="KAJ1131790.1"/>
    <property type="molecule type" value="Genomic_DNA"/>
</dbReference>
<dbReference type="AlphaFoldDB" id="A0AAV7PUU0"/>
<organism evidence="1 2">
    <name type="scientific">Pleurodeles waltl</name>
    <name type="common">Iberian ribbed newt</name>
    <dbReference type="NCBI Taxonomy" id="8319"/>
    <lineage>
        <taxon>Eukaryota</taxon>
        <taxon>Metazoa</taxon>
        <taxon>Chordata</taxon>
        <taxon>Craniata</taxon>
        <taxon>Vertebrata</taxon>
        <taxon>Euteleostomi</taxon>
        <taxon>Amphibia</taxon>
        <taxon>Batrachia</taxon>
        <taxon>Caudata</taxon>
        <taxon>Salamandroidea</taxon>
        <taxon>Salamandridae</taxon>
        <taxon>Pleurodelinae</taxon>
        <taxon>Pleurodeles</taxon>
    </lineage>
</organism>
<keyword evidence="2" id="KW-1185">Reference proteome</keyword>
<evidence type="ECO:0000313" key="1">
    <source>
        <dbReference type="EMBL" id="KAJ1131790.1"/>
    </source>
</evidence>
<accession>A0AAV7PUU0</accession>
<protein>
    <submittedName>
        <fullName evidence="1">Uncharacterized protein</fullName>
    </submittedName>
</protein>
<proteinExistence type="predicted"/>
<dbReference type="Proteomes" id="UP001066276">
    <property type="component" value="Chromosome 7"/>
</dbReference>
<sequence>MRPEACRSIVLLLSKVTATEPKPGLAQKVLSLSRKGHVGSGAGDNCVCSAAEAFIRSGSPAEIVCAMKNIAMQAHSAILKNTAMQARSATLKNTAMQAHGATLKNTAMQARSATLKNTAMQAHSATLKNTAMQAHGAILKNAAMQVH</sequence>
<reference evidence="1" key="1">
    <citation type="journal article" date="2022" name="bioRxiv">
        <title>Sequencing and chromosome-scale assembly of the giantPleurodeles waltlgenome.</title>
        <authorList>
            <person name="Brown T."/>
            <person name="Elewa A."/>
            <person name="Iarovenko S."/>
            <person name="Subramanian E."/>
            <person name="Araus A.J."/>
            <person name="Petzold A."/>
            <person name="Susuki M."/>
            <person name="Suzuki K.-i.T."/>
            <person name="Hayashi T."/>
            <person name="Toyoda A."/>
            <person name="Oliveira C."/>
            <person name="Osipova E."/>
            <person name="Leigh N.D."/>
            <person name="Simon A."/>
            <person name="Yun M.H."/>
        </authorList>
    </citation>
    <scope>NUCLEOTIDE SEQUENCE</scope>
    <source>
        <strain evidence="1">20211129_DDA</strain>
        <tissue evidence="1">Liver</tissue>
    </source>
</reference>
<evidence type="ECO:0000313" key="2">
    <source>
        <dbReference type="Proteomes" id="UP001066276"/>
    </source>
</evidence>